<sequence length="236" mass="25672">MAGLVLPGSARGTRLLCCVALCLSGTGSADVGVTQSPRHLIKGQGGEAVLKCRPISGHNRVSWYQQARGQGPQFLIQYYEKSERDRGNIPDRFSAQQFSDYSSKLNVSSLQLADSATYLCASSLATALQSHPLPVQKLSGFPFPLQPPAVLNSLSRARAGVSWYQQARGQGPQFLIQYYEKSERDRGNIPDRFSAQQFSDYSSKLNVSSLQLADSALYLCASSLDTALRGSWLSAD</sequence>
<dbReference type="InterPro" id="IPR003599">
    <property type="entry name" value="Ig_sub"/>
</dbReference>
<organism evidence="5 6">
    <name type="scientific">Pteropus vampyrus</name>
    <name type="common">Large flying fox</name>
    <dbReference type="NCBI Taxonomy" id="132908"/>
    <lineage>
        <taxon>Eukaryota</taxon>
        <taxon>Metazoa</taxon>
        <taxon>Chordata</taxon>
        <taxon>Craniata</taxon>
        <taxon>Vertebrata</taxon>
        <taxon>Euteleostomi</taxon>
        <taxon>Mammalia</taxon>
        <taxon>Eutheria</taxon>
        <taxon>Laurasiatheria</taxon>
        <taxon>Chiroptera</taxon>
        <taxon>Yinpterochiroptera</taxon>
        <taxon>Pteropodoidea</taxon>
        <taxon>Pteropodidae</taxon>
        <taxon>Pteropodinae</taxon>
        <taxon>Pteropus</taxon>
    </lineage>
</organism>
<protein>
    <submittedName>
        <fullName evidence="6">Uncharacterized protein LOC105309526</fullName>
    </submittedName>
</protein>
<evidence type="ECO:0000256" key="1">
    <source>
        <dbReference type="ARBA" id="ARBA00022729"/>
    </source>
</evidence>
<dbReference type="KEGG" id="pvp:105309526"/>
<dbReference type="Gene3D" id="2.60.40.10">
    <property type="entry name" value="Immunoglobulins"/>
    <property type="match status" value="2"/>
</dbReference>
<dbReference type="AlphaFoldDB" id="A0A6P3RPY1"/>
<dbReference type="SUPFAM" id="SSF48726">
    <property type="entry name" value="Immunoglobulin"/>
    <property type="match status" value="2"/>
</dbReference>
<dbReference type="RefSeq" id="XP_011384019.1">
    <property type="nucleotide sequence ID" value="XM_011385717.1"/>
</dbReference>
<dbReference type="GO" id="GO:0002376">
    <property type="term" value="P:immune system process"/>
    <property type="evidence" value="ECO:0007669"/>
    <property type="project" value="UniProtKB-KW"/>
</dbReference>
<dbReference type="InterPro" id="IPR007110">
    <property type="entry name" value="Ig-like_dom"/>
</dbReference>
<dbReference type="Proteomes" id="UP000515202">
    <property type="component" value="Unplaced"/>
</dbReference>
<evidence type="ECO:0000256" key="3">
    <source>
        <dbReference type="SAM" id="SignalP"/>
    </source>
</evidence>
<dbReference type="SMART" id="SM00409">
    <property type="entry name" value="IG"/>
    <property type="match status" value="2"/>
</dbReference>
<dbReference type="PANTHER" id="PTHR23268">
    <property type="entry name" value="T-CELL RECEPTOR BETA CHAIN"/>
    <property type="match status" value="1"/>
</dbReference>
<evidence type="ECO:0000313" key="5">
    <source>
        <dbReference type="Proteomes" id="UP000515202"/>
    </source>
</evidence>
<keyword evidence="2" id="KW-0391">Immunity</keyword>
<dbReference type="Pfam" id="PF07686">
    <property type="entry name" value="V-set"/>
    <property type="match status" value="2"/>
</dbReference>
<dbReference type="OrthoDB" id="9803478at2759"/>
<evidence type="ECO:0000256" key="2">
    <source>
        <dbReference type="ARBA" id="ARBA00022859"/>
    </source>
</evidence>
<dbReference type="InterPro" id="IPR013783">
    <property type="entry name" value="Ig-like_fold"/>
</dbReference>
<feature type="chain" id="PRO_5028155102" evidence="3">
    <location>
        <begin position="30"/>
        <end position="236"/>
    </location>
</feature>
<dbReference type="GO" id="GO:0007166">
    <property type="term" value="P:cell surface receptor signaling pathway"/>
    <property type="evidence" value="ECO:0007669"/>
    <property type="project" value="TreeGrafter"/>
</dbReference>
<accession>A0A6P3RPY1</accession>
<name>A0A6P3RPY1_PTEVA</name>
<keyword evidence="1 3" id="KW-0732">Signal</keyword>
<gene>
    <name evidence="6" type="primary">LOC105309526</name>
</gene>
<dbReference type="SMART" id="SM00406">
    <property type="entry name" value="IGv"/>
    <property type="match status" value="2"/>
</dbReference>
<dbReference type="InterPro" id="IPR013106">
    <property type="entry name" value="Ig_V-set"/>
</dbReference>
<feature type="domain" description="Ig-like" evidence="4">
    <location>
        <begin position="44"/>
        <end position="136"/>
    </location>
</feature>
<dbReference type="GeneID" id="105309526"/>
<reference evidence="6" key="1">
    <citation type="submission" date="2025-08" db="UniProtKB">
        <authorList>
            <consortium name="RefSeq"/>
        </authorList>
    </citation>
    <scope>IDENTIFICATION</scope>
    <source>
        <tissue evidence="6">Kidney</tissue>
    </source>
</reference>
<dbReference type="GO" id="GO:0005886">
    <property type="term" value="C:plasma membrane"/>
    <property type="evidence" value="ECO:0007669"/>
    <property type="project" value="TreeGrafter"/>
</dbReference>
<keyword evidence="5" id="KW-1185">Reference proteome</keyword>
<proteinExistence type="predicted"/>
<feature type="signal peptide" evidence="3">
    <location>
        <begin position="1"/>
        <end position="29"/>
    </location>
</feature>
<dbReference type="InterPro" id="IPR050413">
    <property type="entry name" value="TCR_beta_variable"/>
</dbReference>
<evidence type="ECO:0000313" key="6">
    <source>
        <dbReference type="RefSeq" id="XP_011384019.1"/>
    </source>
</evidence>
<evidence type="ECO:0000259" key="4">
    <source>
        <dbReference type="PROSITE" id="PS50835"/>
    </source>
</evidence>
<dbReference type="PANTHER" id="PTHR23268:SF101">
    <property type="entry name" value="T CELL RECEPTOR BETA VARIABLE 9"/>
    <property type="match status" value="1"/>
</dbReference>
<dbReference type="InterPro" id="IPR036179">
    <property type="entry name" value="Ig-like_dom_sf"/>
</dbReference>
<dbReference type="PROSITE" id="PS50835">
    <property type="entry name" value="IG_LIKE"/>
    <property type="match status" value="1"/>
</dbReference>